<dbReference type="Proteomes" id="UP000290657">
    <property type="component" value="Unassembled WGS sequence"/>
</dbReference>
<evidence type="ECO:0000256" key="4">
    <source>
        <dbReference type="ARBA" id="ARBA00005259"/>
    </source>
</evidence>
<dbReference type="PROSITE" id="PS51747">
    <property type="entry name" value="CYT_DCMP_DEAMINASES_2"/>
    <property type="match status" value="1"/>
</dbReference>
<comment type="similarity">
    <text evidence="4">In the N-terminal section; belongs to the cytidine and deoxycytidylate deaminase family.</text>
</comment>
<dbReference type="InterPro" id="IPR004794">
    <property type="entry name" value="Eubact_RibD"/>
</dbReference>
<dbReference type="NCBIfam" id="TIGR00326">
    <property type="entry name" value="eubact_ribD"/>
    <property type="match status" value="1"/>
</dbReference>
<evidence type="ECO:0000313" key="11">
    <source>
        <dbReference type="EMBL" id="RXJ57709.1"/>
    </source>
</evidence>
<evidence type="ECO:0000256" key="1">
    <source>
        <dbReference type="ARBA" id="ARBA00002151"/>
    </source>
</evidence>
<gene>
    <name evidence="11" type="primary">ribD</name>
    <name evidence="11" type="ORF">CRV04_07820</name>
</gene>
<dbReference type="OrthoDB" id="9800865at2"/>
<evidence type="ECO:0000256" key="6">
    <source>
        <dbReference type="ARBA" id="ARBA00012766"/>
    </source>
</evidence>
<dbReference type="CDD" id="cd01284">
    <property type="entry name" value="Riboflavin_deaminase-reductase"/>
    <property type="match status" value="1"/>
</dbReference>
<feature type="domain" description="CMP/dCMP-type deaminase" evidence="10">
    <location>
        <begin position="3"/>
        <end position="140"/>
    </location>
</feature>
<dbReference type="EC" id="1.1.1.193" evidence="7"/>
<comment type="caution">
    <text evidence="11">The sequence shown here is derived from an EMBL/GenBank/DDBJ whole genome shotgun (WGS) entry which is preliminary data.</text>
</comment>
<evidence type="ECO:0000256" key="3">
    <source>
        <dbReference type="ARBA" id="ARBA00004910"/>
    </source>
</evidence>
<evidence type="ECO:0000256" key="5">
    <source>
        <dbReference type="ARBA" id="ARBA00007417"/>
    </source>
</evidence>
<evidence type="ECO:0000256" key="2">
    <source>
        <dbReference type="ARBA" id="ARBA00004882"/>
    </source>
</evidence>
<dbReference type="PANTHER" id="PTHR11079">
    <property type="entry name" value="CYTOSINE DEAMINASE FAMILY MEMBER"/>
    <property type="match status" value="1"/>
</dbReference>
<comment type="pathway">
    <text evidence="2">Cofactor biosynthesis; riboflavin biosynthesis; 5-amino-6-(D-ribitylamino)uracil from GTP: step 2/4.</text>
</comment>
<dbReference type="Pfam" id="PF00383">
    <property type="entry name" value="dCMP_cyt_deam_1"/>
    <property type="match status" value="1"/>
</dbReference>
<dbReference type="UniPathway" id="UPA00275">
    <property type="reaction ID" value="UER00401"/>
</dbReference>
<dbReference type="RefSeq" id="WP_128996282.1">
    <property type="nucleotide sequence ID" value="NZ_PDKN01000004.1"/>
</dbReference>
<dbReference type="GO" id="GO:0009231">
    <property type="term" value="P:riboflavin biosynthetic process"/>
    <property type="evidence" value="ECO:0007669"/>
    <property type="project" value="UniProtKB-UniPathway"/>
</dbReference>
<proteinExistence type="inferred from homology"/>
<dbReference type="Gene3D" id="3.40.430.10">
    <property type="entry name" value="Dihydrofolate Reductase, subunit A"/>
    <property type="match status" value="1"/>
</dbReference>
<dbReference type="InterPro" id="IPR002125">
    <property type="entry name" value="CMP_dCMP_dom"/>
</dbReference>
<evidence type="ECO:0000259" key="10">
    <source>
        <dbReference type="PROSITE" id="PS51747"/>
    </source>
</evidence>
<dbReference type="Pfam" id="PF01872">
    <property type="entry name" value="RibD_C"/>
    <property type="match status" value="1"/>
</dbReference>
<dbReference type="PANTHER" id="PTHR11079:SF162">
    <property type="entry name" value="RIBOFLAVIN BIOSYNTHESIS PROTEIN PYRD, CHLOROPLASTIC"/>
    <property type="match status" value="1"/>
</dbReference>
<comment type="function">
    <text evidence="1">Converts 2,5-diamino-6-(ribosylamino)-4(3h)-pyrimidinone 5'-phosphate into 5-amino-6-(ribosylamino)-2,4(1h,3h)-pyrimidinedione 5'-phosphate.</text>
</comment>
<dbReference type="EC" id="3.5.4.26" evidence="6"/>
<evidence type="ECO:0000313" key="12">
    <source>
        <dbReference type="Proteomes" id="UP000290657"/>
    </source>
</evidence>
<organism evidence="11 12">
    <name type="scientific">Candidatus Marinarcus aquaticus</name>
    <dbReference type="NCBI Taxonomy" id="2044504"/>
    <lineage>
        <taxon>Bacteria</taxon>
        <taxon>Pseudomonadati</taxon>
        <taxon>Campylobacterota</taxon>
        <taxon>Epsilonproteobacteria</taxon>
        <taxon>Campylobacterales</taxon>
        <taxon>Arcobacteraceae</taxon>
        <taxon>Candidatus Marinarcus</taxon>
    </lineage>
</organism>
<dbReference type="GO" id="GO:0008835">
    <property type="term" value="F:diaminohydroxyphosphoribosylaminopyrimidine deaminase activity"/>
    <property type="evidence" value="ECO:0007669"/>
    <property type="project" value="UniProtKB-EC"/>
</dbReference>
<keyword evidence="12" id="KW-1185">Reference proteome</keyword>
<sequence>MRIDDNFYMKLAIDEAWKYQLLTYPNPAVGCVVVNNGEPLAIEAHKSAGESHAEVNALKAAYLKKNPNSPLKAISDPFKIHEFLKENHNGFFRDCTVYVTLEPCAHIGKTPSCATLLCELKPSKVIIAHEDMNKEASGGAQRLKEAQIEVSIGCMKKEAYELLYPFIKWCEGNFTFFKMAQTLNGTIDGGRISSNQAQAYVHTLRDKLDLLAIGGNTVRTDQPTLDARYVAGRAPNVLIYSRNKVFDKKIPLFYIPNREVIISDNIEDIKQYKLVMIEGGYSLLNELQDVVDYFIMIVSPTMKSGFNGVEGLDINFDIIHENYIGSDKIIYLKKKTSF</sequence>
<comment type="pathway">
    <text evidence="3">Cofactor biosynthesis; riboflavin biosynthesis; 5-amino-6-(D-ribitylamino)uracil from GTP: step 3/4.</text>
</comment>
<dbReference type="SUPFAM" id="SSF53597">
    <property type="entry name" value="Dihydrofolate reductase-like"/>
    <property type="match status" value="1"/>
</dbReference>
<protein>
    <recommendedName>
        <fullName evidence="8">Riboflavin biosynthesis protein RibD</fullName>
        <ecNumber evidence="7">1.1.1.193</ecNumber>
        <ecNumber evidence="6">3.5.4.26</ecNumber>
    </recommendedName>
</protein>
<evidence type="ECO:0000256" key="7">
    <source>
        <dbReference type="ARBA" id="ARBA00013173"/>
    </source>
</evidence>
<dbReference type="SUPFAM" id="SSF53927">
    <property type="entry name" value="Cytidine deaminase-like"/>
    <property type="match status" value="1"/>
</dbReference>
<evidence type="ECO:0000256" key="8">
    <source>
        <dbReference type="ARBA" id="ARBA00019930"/>
    </source>
</evidence>
<dbReference type="GO" id="GO:0008703">
    <property type="term" value="F:5-amino-6-(5-phosphoribosylamino)uracil reductase activity"/>
    <property type="evidence" value="ECO:0007669"/>
    <property type="project" value="UniProtKB-EC"/>
</dbReference>
<accession>A0A4Q0XPP6</accession>
<dbReference type="InterPro" id="IPR002734">
    <property type="entry name" value="RibDG_C"/>
</dbReference>
<keyword evidence="9" id="KW-0511">Multifunctional enzyme</keyword>
<dbReference type="EMBL" id="PDKN01000004">
    <property type="protein sequence ID" value="RXJ57709.1"/>
    <property type="molecule type" value="Genomic_DNA"/>
</dbReference>
<comment type="similarity">
    <text evidence="5">In the C-terminal section; belongs to the HTP reductase family.</text>
</comment>
<dbReference type="InterPro" id="IPR024072">
    <property type="entry name" value="DHFR-like_dom_sf"/>
</dbReference>
<name>A0A4Q0XPP6_9BACT</name>
<reference evidence="11 12" key="1">
    <citation type="submission" date="2017-10" db="EMBL/GenBank/DDBJ databases">
        <title>Genomics of the genus Arcobacter.</title>
        <authorList>
            <person name="Perez-Cataluna A."/>
            <person name="Figueras M.J."/>
        </authorList>
    </citation>
    <scope>NUCLEOTIDE SEQUENCE [LARGE SCALE GENOMIC DNA]</scope>
    <source>
        <strain evidence="11 12">CECT 8987</strain>
    </source>
</reference>
<dbReference type="Gene3D" id="3.40.140.10">
    <property type="entry name" value="Cytidine Deaminase, domain 2"/>
    <property type="match status" value="1"/>
</dbReference>
<dbReference type="AlphaFoldDB" id="A0A4Q0XPP6"/>
<evidence type="ECO:0000256" key="9">
    <source>
        <dbReference type="ARBA" id="ARBA00023268"/>
    </source>
</evidence>
<dbReference type="InterPro" id="IPR016193">
    <property type="entry name" value="Cytidine_deaminase-like"/>
</dbReference>